<evidence type="ECO:0000256" key="3">
    <source>
        <dbReference type="ARBA" id="ARBA00005689"/>
    </source>
</evidence>
<comment type="catalytic activity">
    <reaction evidence="13">
        <text>L-saccharopine + NAD(+) + H2O = L-lysine + 2-oxoglutarate + NADH + H(+)</text>
        <dbReference type="Rhea" id="RHEA:12440"/>
        <dbReference type="ChEBI" id="CHEBI:15377"/>
        <dbReference type="ChEBI" id="CHEBI:15378"/>
        <dbReference type="ChEBI" id="CHEBI:16810"/>
        <dbReference type="ChEBI" id="CHEBI:32551"/>
        <dbReference type="ChEBI" id="CHEBI:57540"/>
        <dbReference type="ChEBI" id="CHEBI:57945"/>
        <dbReference type="ChEBI" id="CHEBI:57951"/>
        <dbReference type="EC" id="1.5.1.7"/>
    </reaction>
</comment>
<keyword evidence="8" id="KW-0560">Oxidoreductase</keyword>
<evidence type="ECO:0000256" key="9">
    <source>
        <dbReference type="ARBA" id="ARBA00023027"/>
    </source>
</evidence>
<evidence type="ECO:0000256" key="10">
    <source>
        <dbReference type="ARBA" id="ARBA00023154"/>
    </source>
</evidence>
<dbReference type="FunFam" id="3.40.50.720:FF:000627">
    <property type="entry name" value="Saccharopine dehydrogenase [NAD(+), L-lysine-forming]"/>
    <property type="match status" value="1"/>
</dbReference>
<dbReference type="SMART" id="SM01003">
    <property type="entry name" value="AlaDh_PNT_N"/>
    <property type="match status" value="1"/>
</dbReference>
<dbReference type="SUPFAM" id="SSF52266">
    <property type="entry name" value="SGNH hydrolase"/>
    <property type="match status" value="1"/>
</dbReference>
<organism evidence="17 18">
    <name type="scientific">Heterodermia speciosa</name>
    <dbReference type="NCBI Taxonomy" id="116794"/>
    <lineage>
        <taxon>Eukaryota</taxon>
        <taxon>Fungi</taxon>
        <taxon>Dikarya</taxon>
        <taxon>Ascomycota</taxon>
        <taxon>Pezizomycotina</taxon>
        <taxon>Lecanoromycetes</taxon>
        <taxon>OSLEUM clade</taxon>
        <taxon>Lecanoromycetidae</taxon>
        <taxon>Caliciales</taxon>
        <taxon>Physciaceae</taxon>
        <taxon>Heterodermia</taxon>
    </lineage>
</organism>
<evidence type="ECO:0000256" key="11">
    <source>
        <dbReference type="ARBA" id="ARBA00023157"/>
    </source>
</evidence>
<dbReference type="InterPro" id="IPR001087">
    <property type="entry name" value="GDSL"/>
</dbReference>
<feature type="domain" description="Alanine dehydrogenase/pyridine nucleotide transhydrogenase N-terminal" evidence="16">
    <location>
        <begin position="244"/>
        <end position="379"/>
    </location>
</feature>
<feature type="region of interest" description="Disordered" evidence="14">
    <location>
        <begin position="1"/>
        <end position="33"/>
    </location>
</feature>
<evidence type="ECO:0000313" key="18">
    <source>
        <dbReference type="Proteomes" id="UP000664521"/>
    </source>
</evidence>
<evidence type="ECO:0000256" key="1">
    <source>
        <dbReference type="ARBA" id="ARBA00004078"/>
    </source>
</evidence>
<dbReference type="PANTHER" id="PTHR11133:SF23">
    <property type="entry name" value="SACCHAROPINE DEHYDROGENASE [NAD(+), L-LYSINE-FORMING]"/>
    <property type="match status" value="1"/>
</dbReference>
<sequence>MVSGDSYTATGFDCKGAQPNPENPMGNPPYPGATSSNGPNYVDFLATTYNRSYIQAYNLAYGGATIDPALVASQYGLIVQSFQQQVTQTFLPVYSVNYDVPWTSSDTLFTIFFGINDVLLSYATGNDSLNYDLIKEYENLVNRLYAAGARNFVFLNVPPVDRTPGSSSMSASDRSDLARYTGEFNWRLRLLVYYLGLRHPDTTNFFLDSNWLFTRVMDYPVQFIQTAGYKNTTQDCEGYDQGVLVRGETKPLEHRSALTPSTTKALIDAGYVVNVERSPVRIFDDKEFEDVGAKLVPEGSWPDAPEEHLIVGLKELPDEIDFPLRHTHIQFAHCYKQQAGWDRTLSRFKKGGGVLYDLEFLQDDSGRRVAAFGYHAGYSGAALAILTWTHQILHPKTPFPAVSSYPNDSALVADVKKALADAMPKNGETFPQVLVIGALGRCGSGAVDLCTAVGLPPSSVLKWDMEETKSGGPFQEIIESDIFVNCIYLTQAIPPFVTHESLSSPSRKLSVVCDVSCDPNNPHNPVPIYDDWTTFGKPTLPVSVKRDPPLSVIAIDHLPSLLPLESSNAFSNALLPSLLLLDKRDDFKAAPVWTQAKDLFHKKISELSEE</sequence>
<keyword evidence="18" id="KW-1185">Reference proteome</keyword>
<comment type="function">
    <text evidence="1">Catalyzes the NAD(+)-dependent cleavage of saccharopine to L-lysine and 2-oxoglutarate, the final step in the alpha-aminoadipate (AAA) pathway for lysin biosynthesis.</text>
</comment>
<evidence type="ECO:0000256" key="4">
    <source>
        <dbReference type="ARBA" id="ARBA00011245"/>
    </source>
</evidence>
<gene>
    <name evidence="17" type="primary">LYS1_1</name>
    <name evidence="17" type="ORF">HETSPECPRED_003528</name>
</gene>
<dbReference type="CDD" id="cd01846">
    <property type="entry name" value="fatty_acyltransferase_like"/>
    <property type="match status" value="1"/>
</dbReference>
<dbReference type="GO" id="GO:0016788">
    <property type="term" value="F:hydrolase activity, acting on ester bonds"/>
    <property type="evidence" value="ECO:0007669"/>
    <property type="project" value="InterPro"/>
</dbReference>
<dbReference type="SUPFAM" id="SSF52283">
    <property type="entry name" value="Formate/glycerate dehydrogenase catalytic domain-like"/>
    <property type="match status" value="1"/>
</dbReference>
<feature type="domain" description="Alanine dehydrogenase/pyridine nucleotide transhydrogenase NAD(H)-binding" evidence="15">
    <location>
        <begin position="416"/>
        <end position="554"/>
    </location>
</feature>
<dbReference type="FunFam" id="3.40.50.720:FF:000217">
    <property type="entry name" value="Saccharopine dehydrogenase [NAD(+), L-lysine-forming]"/>
    <property type="match status" value="1"/>
</dbReference>
<evidence type="ECO:0000256" key="13">
    <source>
        <dbReference type="ARBA" id="ARBA00047860"/>
    </source>
</evidence>
<keyword evidence="7" id="KW-0028">Amino-acid biosynthesis</keyword>
<dbReference type="Pfam" id="PF00657">
    <property type="entry name" value="Lipase_GDSL"/>
    <property type="match status" value="1"/>
</dbReference>
<dbReference type="EMBL" id="CAJPDS010000020">
    <property type="protein sequence ID" value="CAF9917586.1"/>
    <property type="molecule type" value="Genomic_DNA"/>
</dbReference>
<evidence type="ECO:0000256" key="8">
    <source>
        <dbReference type="ARBA" id="ARBA00023002"/>
    </source>
</evidence>
<evidence type="ECO:0000259" key="16">
    <source>
        <dbReference type="SMART" id="SM01003"/>
    </source>
</evidence>
<keyword evidence="11" id="KW-1015">Disulfide bond</keyword>
<dbReference type="InterPro" id="IPR007698">
    <property type="entry name" value="AlaDH/PNT_NAD(H)-bd"/>
</dbReference>
<dbReference type="UniPathway" id="UPA00033">
    <property type="reaction ID" value="UER00034"/>
</dbReference>
<dbReference type="InterPro" id="IPR027281">
    <property type="entry name" value="Lys1"/>
</dbReference>
<dbReference type="GO" id="GO:0019878">
    <property type="term" value="P:lysine biosynthetic process via aminoadipic acid"/>
    <property type="evidence" value="ECO:0007669"/>
    <property type="project" value="UniProtKB-UniPathway"/>
</dbReference>
<keyword evidence="9" id="KW-0520">NAD</keyword>
<dbReference type="Gene3D" id="3.40.50.720">
    <property type="entry name" value="NAD(P)-binding Rossmann-like Domain"/>
    <property type="match status" value="1"/>
</dbReference>
<dbReference type="Pfam" id="PF05222">
    <property type="entry name" value="AlaDh_PNT_N"/>
    <property type="match status" value="1"/>
</dbReference>
<dbReference type="InterPro" id="IPR036291">
    <property type="entry name" value="NAD(P)-bd_dom_sf"/>
</dbReference>
<evidence type="ECO:0000256" key="12">
    <source>
        <dbReference type="ARBA" id="ARBA00033228"/>
    </source>
</evidence>
<dbReference type="Gene3D" id="3.40.50.1110">
    <property type="entry name" value="SGNH hydrolase"/>
    <property type="match status" value="1"/>
</dbReference>
<dbReference type="CDD" id="cd12188">
    <property type="entry name" value="SDH"/>
    <property type="match status" value="1"/>
</dbReference>
<evidence type="ECO:0000256" key="14">
    <source>
        <dbReference type="SAM" id="MobiDB-lite"/>
    </source>
</evidence>
<dbReference type="PANTHER" id="PTHR11133">
    <property type="entry name" value="SACCHAROPINE DEHYDROGENASE"/>
    <property type="match status" value="1"/>
</dbReference>
<dbReference type="InterPro" id="IPR051168">
    <property type="entry name" value="AASS"/>
</dbReference>
<evidence type="ECO:0000256" key="2">
    <source>
        <dbReference type="ARBA" id="ARBA00004884"/>
    </source>
</evidence>
<comment type="subunit">
    <text evidence="4">Monomer.</text>
</comment>
<protein>
    <recommendedName>
        <fullName evidence="6">Saccharopine dehydrogenase [NAD(+), L-lysine-forming]</fullName>
        <ecNumber evidence="5">1.5.1.7</ecNumber>
    </recommendedName>
    <alternativeName>
        <fullName evidence="12">Lysine--2-oxoglutarate reductase</fullName>
    </alternativeName>
</protein>
<dbReference type="GO" id="GO:0005737">
    <property type="term" value="C:cytoplasm"/>
    <property type="evidence" value="ECO:0007669"/>
    <property type="project" value="TreeGrafter"/>
</dbReference>
<evidence type="ECO:0000259" key="15">
    <source>
        <dbReference type="SMART" id="SM01002"/>
    </source>
</evidence>
<dbReference type="Proteomes" id="UP000664521">
    <property type="component" value="Unassembled WGS sequence"/>
</dbReference>
<dbReference type="GO" id="GO:0004754">
    <property type="term" value="F:saccharopine dehydrogenase (NAD+, L-lysine-forming) activity"/>
    <property type="evidence" value="ECO:0007669"/>
    <property type="project" value="UniProtKB-EC"/>
</dbReference>
<evidence type="ECO:0000256" key="5">
    <source>
        <dbReference type="ARBA" id="ARBA00012847"/>
    </source>
</evidence>
<dbReference type="InterPro" id="IPR007886">
    <property type="entry name" value="AlaDH/PNT_N"/>
</dbReference>
<comment type="caution">
    <text evidence="17">The sequence shown here is derived from an EMBL/GenBank/DDBJ whole genome shotgun (WGS) entry which is preliminary data.</text>
</comment>
<dbReference type="AlphaFoldDB" id="A0A8H3FB71"/>
<evidence type="ECO:0000256" key="6">
    <source>
        <dbReference type="ARBA" id="ARBA00021221"/>
    </source>
</evidence>
<dbReference type="SUPFAM" id="SSF51735">
    <property type="entry name" value="NAD(P)-binding Rossmann-fold domains"/>
    <property type="match status" value="1"/>
</dbReference>
<keyword evidence="10" id="KW-0457">Lysine biosynthesis</keyword>
<reference evidence="17" key="1">
    <citation type="submission" date="2021-03" db="EMBL/GenBank/DDBJ databases">
        <authorList>
            <person name="Tagirdzhanova G."/>
        </authorList>
    </citation>
    <scope>NUCLEOTIDE SEQUENCE</scope>
</reference>
<proteinExistence type="inferred from homology"/>
<dbReference type="OrthoDB" id="265306at2759"/>
<accession>A0A8H3FB71</accession>
<comment type="pathway">
    <text evidence="2">Amino-acid biosynthesis; L-lysine biosynthesis via AAA pathway; L-lysine from L-alpha-aminoadipate (fungal route): step 3/3.</text>
</comment>
<comment type="similarity">
    <text evidence="3">Belongs to the AlaDH/PNT family.</text>
</comment>
<evidence type="ECO:0000256" key="7">
    <source>
        <dbReference type="ARBA" id="ARBA00022605"/>
    </source>
</evidence>
<evidence type="ECO:0000313" key="17">
    <source>
        <dbReference type="EMBL" id="CAF9917586.1"/>
    </source>
</evidence>
<dbReference type="EC" id="1.5.1.7" evidence="5"/>
<dbReference type="SMART" id="SM01002">
    <property type="entry name" value="AlaDh_PNT_C"/>
    <property type="match status" value="1"/>
</dbReference>
<name>A0A8H3FB71_9LECA</name>
<dbReference type="InterPro" id="IPR036514">
    <property type="entry name" value="SGNH_hydro_sf"/>
</dbReference>